<evidence type="ECO:0000313" key="2">
    <source>
        <dbReference type="EMBL" id="QYR53053.1"/>
    </source>
</evidence>
<dbReference type="PANTHER" id="PTHR34387:SF1">
    <property type="entry name" value="PERIPLASMIC IMMUNOGENIC PROTEIN"/>
    <property type="match status" value="1"/>
</dbReference>
<dbReference type="Pfam" id="PF04402">
    <property type="entry name" value="SIMPL"/>
    <property type="match status" value="1"/>
</dbReference>
<organism evidence="2 3">
    <name type="scientific">Lysobacter soyae</name>
    <dbReference type="NCBI Taxonomy" id="2764185"/>
    <lineage>
        <taxon>Bacteria</taxon>
        <taxon>Pseudomonadati</taxon>
        <taxon>Pseudomonadota</taxon>
        <taxon>Gammaproteobacteria</taxon>
        <taxon>Lysobacterales</taxon>
        <taxon>Lysobacteraceae</taxon>
        <taxon>Lysobacter</taxon>
    </lineage>
</organism>
<dbReference type="InterPro" id="IPR007497">
    <property type="entry name" value="SIMPL/DUF541"/>
</dbReference>
<dbReference type="Gene3D" id="3.30.110.170">
    <property type="entry name" value="Protein of unknown function (DUF541), domain 1"/>
    <property type="match status" value="1"/>
</dbReference>
<feature type="chain" id="PRO_5046602536" evidence="1">
    <location>
        <begin position="26"/>
        <end position="247"/>
    </location>
</feature>
<evidence type="ECO:0000313" key="3">
    <source>
        <dbReference type="Proteomes" id="UP000824755"/>
    </source>
</evidence>
<feature type="signal peptide" evidence="1">
    <location>
        <begin position="1"/>
        <end position="25"/>
    </location>
</feature>
<dbReference type="InterPro" id="IPR052022">
    <property type="entry name" value="26kDa_periplasmic_antigen"/>
</dbReference>
<protein>
    <submittedName>
        <fullName evidence="2">SIMPL domain-containing protein</fullName>
    </submittedName>
</protein>
<reference evidence="2 3" key="1">
    <citation type="submission" date="2021-08" db="EMBL/GenBank/DDBJ databases">
        <title>Lysobacter sp. strain CJ11 Genome sequencing and assembly.</title>
        <authorList>
            <person name="Kim I."/>
        </authorList>
    </citation>
    <scope>NUCLEOTIDE SEQUENCE [LARGE SCALE GENOMIC DNA]</scope>
    <source>
        <strain evidence="2 3">CJ11</strain>
    </source>
</reference>
<evidence type="ECO:0000256" key="1">
    <source>
        <dbReference type="SAM" id="SignalP"/>
    </source>
</evidence>
<accession>A0ABX8WNM5</accession>
<gene>
    <name evidence="2" type="ORF">H8L67_00580</name>
</gene>
<proteinExistence type="predicted"/>
<name>A0ABX8WNM5_9GAMM</name>
<keyword evidence="1" id="KW-0732">Signal</keyword>
<dbReference type="PANTHER" id="PTHR34387">
    <property type="entry name" value="SLR1258 PROTEIN"/>
    <property type="match status" value="1"/>
</dbReference>
<dbReference type="EMBL" id="CP080544">
    <property type="protein sequence ID" value="QYR53053.1"/>
    <property type="molecule type" value="Genomic_DNA"/>
</dbReference>
<dbReference type="RefSeq" id="WP_220379872.1">
    <property type="nucleotide sequence ID" value="NZ_CP080544.1"/>
</dbReference>
<sequence length="247" mass="26047">MEKSEMRISCALALTMAFLTANAWAGTPLPDGPHVVTSGRATSSARADIADLSVTAAFTDETGIRAKERTDAAVALLLASLKRMNVSDSDISASTLAVREDFTYENGKMTKRGIVASRSVKFKLRDVSKIDAVMNAVLDAGVSRIEDPKFTSSSADAIRSALRAEASQKAHASATVLAAGFNAALGKVYSINSVQSTSYAQYAPSPNAGYMNAITVNASKPLSGPSVYLVPELVFEESINVVYSIQP</sequence>
<dbReference type="Gene3D" id="3.30.70.2970">
    <property type="entry name" value="Protein of unknown function (DUF541), domain 2"/>
    <property type="match status" value="1"/>
</dbReference>
<dbReference type="Proteomes" id="UP000824755">
    <property type="component" value="Chromosome"/>
</dbReference>
<keyword evidence="3" id="KW-1185">Reference proteome</keyword>